<dbReference type="Pfam" id="PF02974">
    <property type="entry name" value="Inh"/>
    <property type="match status" value="1"/>
</dbReference>
<evidence type="ECO:0000256" key="5">
    <source>
        <dbReference type="ARBA" id="ARBA00023139"/>
    </source>
</evidence>
<keyword evidence="4" id="KW-0472">Membrane</keyword>
<keyword evidence="3 9" id="KW-0732">Signal</keyword>
<feature type="region of interest" description="Disordered" evidence="8">
    <location>
        <begin position="24"/>
        <end position="89"/>
    </location>
</feature>
<dbReference type="InterPro" id="IPR021140">
    <property type="entry name" value="Inh/Omp19"/>
</dbReference>
<evidence type="ECO:0000256" key="7">
    <source>
        <dbReference type="ARBA" id="ARBA00023288"/>
    </source>
</evidence>
<dbReference type="PIRSF" id="PIRSF034005">
    <property type="entry name" value="OM_lipoprot_Omp19_bac"/>
    <property type="match status" value="1"/>
</dbReference>
<dbReference type="InterPro" id="IPR010571">
    <property type="entry name" value="OM_lipoprot_Omp19_bac"/>
</dbReference>
<dbReference type="SUPFAM" id="SSF50882">
    <property type="entry name" value="beta-Barrel protease inhibitors"/>
    <property type="match status" value="1"/>
</dbReference>
<evidence type="ECO:0000256" key="9">
    <source>
        <dbReference type="SAM" id="SignalP"/>
    </source>
</evidence>
<evidence type="ECO:0000256" key="2">
    <source>
        <dbReference type="ARBA" id="ARBA00007138"/>
    </source>
</evidence>
<evidence type="ECO:0000256" key="6">
    <source>
        <dbReference type="ARBA" id="ARBA00023237"/>
    </source>
</evidence>
<comment type="subcellular location">
    <subcellularLocation>
        <location evidence="1">Cell outer membrane</location>
        <topology evidence="1">Lipid-anchor</topology>
    </subcellularLocation>
</comment>
<comment type="caution">
    <text evidence="11">The sequence shown here is derived from an EMBL/GenBank/DDBJ whole genome shotgun (WGS) entry which is preliminary data.</text>
</comment>
<dbReference type="PROSITE" id="PS51257">
    <property type="entry name" value="PROKAR_LIPOPROTEIN"/>
    <property type="match status" value="1"/>
</dbReference>
<feature type="compositionally biased region" description="Polar residues" evidence="8">
    <location>
        <begin position="56"/>
        <end position="73"/>
    </location>
</feature>
<keyword evidence="7" id="KW-0449">Lipoprotein</keyword>
<keyword evidence="5" id="KW-0564">Palmitate</keyword>
<sequence length="179" mass="18016">MNFARTGLVAASLAVLLASGCSSTRFSSMDSTQPAPLEAAPAGTVSSSQLPPPAQPGTNDPSQFPQAPQNTQVASLPPDGSAPAGAADLTPSSVAGVWTVNVGGQTCKVATPQTKFGAGYRAGPLRCPAPVDGVKSWNVGGKQLTLYDQNGGTLARLYSSGGEKFNGQTSNGLPISLSR</sequence>
<evidence type="ECO:0000256" key="4">
    <source>
        <dbReference type="ARBA" id="ARBA00023136"/>
    </source>
</evidence>
<proteinExistence type="inferred from homology"/>
<evidence type="ECO:0000313" key="12">
    <source>
        <dbReference type="Proteomes" id="UP000306441"/>
    </source>
</evidence>
<feature type="signal peptide" evidence="9">
    <location>
        <begin position="1"/>
        <end position="27"/>
    </location>
</feature>
<comment type="similarity">
    <text evidence="2">Belongs to the rhizobiaceae omp19 lipoprotein family.</text>
</comment>
<evidence type="ECO:0000259" key="10">
    <source>
        <dbReference type="Pfam" id="PF02974"/>
    </source>
</evidence>
<dbReference type="EMBL" id="SSNY01000006">
    <property type="protein sequence ID" value="THF57143.1"/>
    <property type="molecule type" value="Genomic_DNA"/>
</dbReference>
<dbReference type="Gene3D" id="2.40.128.10">
    <property type="match status" value="1"/>
</dbReference>
<evidence type="ECO:0000256" key="3">
    <source>
        <dbReference type="ARBA" id="ARBA00022729"/>
    </source>
</evidence>
<evidence type="ECO:0000256" key="8">
    <source>
        <dbReference type="SAM" id="MobiDB-lite"/>
    </source>
</evidence>
<keyword evidence="12" id="KW-1185">Reference proteome</keyword>
<gene>
    <name evidence="11" type="ORF">E6C48_12565</name>
</gene>
<dbReference type="Proteomes" id="UP000306441">
    <property type="component" value="Unassembled WGS sequence"/>
</dbReference>
<protein>
    <recommendedName>
        <fullName evidence="10">Alkaline proteinase inhibitor/ Outer membrane lipoprotein Omp19 domain-containing protein</fullName>
    </recommendedName>
</protein>
<feature type="domain" description="Alkaline proteinase inhibitor/ Outer membrane lipoprotein Omp19" evidence="10">
    <location>
        <begin position="89"/>
        <end position="179"/>
    </location>
</feature>
<feature type="compositionally biased region" description="Low complexity" evidence="8">
    <location>
        <begin position="74"/>
        <end position="89"/>
    </location>
</feature>
<organism evidence="11 12">
    <name type="scientific">Ollibium composti</name>
    <dbReference type="NCBI Taxonomy" id="2675109"/>
    <lineage>
        <taxon>Bacteria</taxon>
        <taxon>Pseudomonadati</taxon>
        <taxon>Pseudomonadota</taxon>
        <taxon>Alphaproteobacteria</taxon>
        <taxon>Hyphomicrobiales</taxon>
        <taxon>Phyllobacteriaceae</taxon>
        <taxon>Ollibium</taxon>
    </lineage>
</organism>
<evidence type="ECO:0000256" key="1">
    <source>
        <dbReference type="ARBA" id="ARBA00004459"/>
    </source>
</evidence>
<dbReference type="InterPro" id="IPR016085">
    <property type="entry name" value="Protease_inh_B-barrel_dom"/>
</dbReference>
<name>A0ABY2Q8V1_9HYPH</name>
<dbReference type="RefSeq" id="WP_136357674.1">
    <property type="nucleotide sequence ID" value="NZ_SSNY01000006.1"/>
</dbReference>
<feature type="chain" id="PRO_5046760528" description="Alkaline proteinase inhibitor/ Outer membrane lipoprotein Omp19 domain-containing protein" evidence="9">
    <location>
        <begin position="28"/>
        <end position="179"/>
    </location>
</feature>
<accession>A0ABY2Q8V1</accession>
<reference evidence="11 12" key="1">
    <citation type="submission" date="2019-04" db="EMBL/GenBank/DDBJ databases">
        <title>Mesorhizobium composti sp. nov., isolated from compost.</title>
        <authorList>
            <person name="Lin S.-Y."/>
            <person name="Hameed A."/>
            <person name="Hsieh Y.-T."/>
            <person name="Young C.-C."/>
        </authorList>
    </citation>
    <scope>NUCLEOTIDE SEQUENCE [LARGE SCALE GENOMIC DNA]</scope>
    <source>
        <strain evidence="11 12">CC-YTH430</strain>
    </source>
</reference>
<feature type="compositionally biased region" description="Polar residues" evidence="8">
    <location>
        <begin position="24"/>
        <end position="34"/>
    </location>
</feature>
<keyword evidence="6" id="KW-0998">Cell outer membrane</keyword>
<evidence type="ECO:0000313" key="11">
    <source>
        <dbReference type="EMBL" id="THF57143.1"/>
    </source>
</evidence>